<reference evidence="1 2" key="1">
    <citation type="journal article" date="2020" name="Nat. Food">
        <title>A phased Vanilla planifolia genome enables genetic improvement of flavour and production.</title>
        <authorList>
            <person name="Hasing T."/>
            <person name="Tang H."/>
            <person name="Brym M."/>
            <person name="Khazi F."/>
            <person name="Huang T."/>
            <person name="Chambers A.H."/>
        </authorList>
    </citation>
    <scope>NUCLEOTIDE SEQUENCE [LARGE SCALE GENOMIC DNA]</scope>
    <source>
        <tissue evidence="1">Leaf</tissue>
    </source>
</reference>
<accession>A0A835Q7R5</accession>
<sequence length="107" mass="11622">MPKWTRVTILGIVGRAYVSTQPLDSFIDNNLVGLPPGNPNNTSQGKGKTAGAHRIVKSVNENNSSRAASAAAALVLRAGEKNLFRFPQMVGRRYFSHLEGKSKENRS</sequence>
<evidence type="ECO:0000313" key="2">
    <source>
        <dbReference type="Proteomes" id="UP000639772"/>
    </source>
</evidence>
<dbReference type="Proteomes" id="UP000639772">
    <property type="component" value="Chromosome 11"/>
</dbReference>
<comment type="caution">
    <text evidence="1">The sequence shown here is derived from an EMBL/GenBank/DDBJ whole genome shotgun (WGS) entry which is preliminary data.</text>
</comment>
<evidence type="ECO:0000313" key="1">
    <source>
        <dbReference type="EMBL" id="KAG0462837.1"/>
    </source>
</evidence>
<organism evidence="1 2">
    <name type="scientific">Vanilla planifolia</name>
    <name type="common">Vanilla</name>
    <dbReference type="NCBI Taxonomy" id="51239"/>
    <lineage>
        <taxon>Eukaryota</taxon>
        <taxon>Viridiplantae</taxon>
        <taxon>Streptophyta</taxon>
        <taxon>Embryophyta</taxon>
        <taxon>Tracheophyta</taxon>
        <taxon>Spermatophyta</taxon>
        <taxon>Magnoliopsida</taxon>
        <taxon>Liliopsida</taxon>
        <taxon>Asparagales</taxon>
        <taxon>Orchidaceae</taxon>
        <taxon>Vanilloideae</taxon>
        <taxon>Vanilleae</taxon>
        <taxon>Vanilla</taxon>
    </lineage>
</organism>
<dbReference type="AlphaFoldDB" id="A0A835Q7R5"/>
<dbReference type="EMBL" id="JADCNM010000011">
    <property type="protein sequence ID" value="KAG0462837.1"/>
    <property type="molecule type" value="Genomic_DNA"/>
</dbReference>
<gene>
    <name evidence="1" type="ORF">HPP92_021313</name>
</gene>
<protein>
    <submittedName>
        <fullName evidence="1">Uncharacterized protein</fullName>
    </submittedName>
</protein>
<proteinExistence type="predicted"/>
<name>A0A835Q7R5_VANPL</name>